<evidence type="ECO:0000256" key="5">
    <source>
        <dbReference type="PIRNR" id="PIRNR016550"/>
    </source>
</evidence>
<dbReference type="KEGG" id="tad:TRIADDRAFT_63951"/>
<dbReference type="GO" id="GO:0007264">
    <property type="term" value="P:small GTPase-mediated signal transduction"/>
    <property type="evidence" value="ECO:0007669"/>
    <property type="project" value="UniProtKB-UniRule"/>
</dbReference>
<dbReference type="GO" id="GO:0005092">
    <property type="term" value="F:GDP-dissociation inhibitor activity"/>
    <property type="evidence" value="ECO:0007669"/>
    <property type="project" value="InterPro"/>
</dbReference>
<dbReference type="PIRSF" id="PIRSF016550">
    <property type="entry name" value="Rab_ger_ger_transf_A_euk"/>
    <property type="match status" value="1"/>
</dbReference>
<feature type="region of interest" description="Disordered" evidence="6">
    <location>
        <begin position="580"/>
        <end position="641"/>
    </location>
</feature>
<dbReference type="CTD" id="6753660"/>
<evidence type="ECO:0000256" key="4">
    <source>
        <dbReference type="ARBA" id="ARBA00022490"/>
    </source>
</evidence>
<dbReference type="HOGENOM" id="CLU_021695_4_1_1"/>
<comment type="function">
    <text evidence="5">Substrate-binding subunit (component A) of the Rab geranylgeranyltransferase (GGTase) complex. Binds unprenylated Rab proteins and presents the substrate peptide to the catalytic component B. The component A is thought to be regenerated by transferring its prenylated Rab back to the donor membrane.</text>
</comment>
<evidence type="ECO:0000313" key="8">
    <source>
        <dbReference type="Proteomes" id="UP000009022"/>
    </source>
</evidence>
<dbReference type="PANTHER" id="PTHR11787:SF4">
    <property type="entry name" value="CHM, RAB ESCORT PROTEIN 1"/>
    <property type="match status" value="1"/>
</dbReference>
<dbReference type="PhylomeDB" id="B3RY88"/>
<dbReference type="Gene3D" id="3.50.50.60">
    <property type="entry name" value="FAD/NAD(P)-binding domain"/>
    <property type="match status" value="2"/>
</dbReference>
<dbReference type="InterPro" id="IPR001738">
    <property type="entry name" value="Rab_escort"/>
</dbReference>
<dbReference type="PRINTS" id="PR00893">
    <property type="entry name" value="RABESCORT"/>
</dbReference>
<keyword evidence="4 5" id="KW-0963">Cytoplasm</keyword>
<keyword evidence="3 5" id="KW-0343">GTPase activation</keyword>
<dbReference type="GO" id="GO:0005829">
    <property type="term" value="C:cytosol"/>
    <property type="evidence" value="ECO:0000318"/>
    <property type="project" value="GO_Central"/>
</dbReference>
<dbReference type="AlphaFoldDB" id="B3RY88"/>
<evidence type="ECO:0000256" key="3">
    <source>
        <dbReference type="ARBA" id="ARBA00022468"/>
    </source>
</evidence>
<comment type="similarity">
    <text evidence="2 5">Belongs to the Rab GDI family.</text>
</comment>
<dbReference type="FunFam" id="1.10.405.10:FF:000003">
    <property type="entry name" value="Rab proteins geranylgeranyltransferase component A"/>
    <property type="match status" value="1"/>
</dbReference>
<feature type="region of interest" description="Disordered" evidence="6">
    <location>
        <begin position="131"/>
        <end position="188"/>
    </location>
</feature>
<dbReference type="OMA" id="EHYVLHA"/>
<reference evidence="7 8" key="1">
    <citation type="journal article" date="2008" name="Nature">
        <title>The Trichoplax genome and the nature of placozoans.</title>
        <authorList>
            <person name="Srivastava M."/>
            <person name="Begovic E."/>
            <person name="Chapman J."/>
            <person name="Putnam N.H."/>
            <person name="Hellsten U."/>
            <person name="Kawashima T."/>
            <person name="Kuo A."/>
            <person name="Mitros T."/>
            <person name="Salamov A."/>
            <person name="Carpenter M.L."/>
            <person name="Signorovitch A.Y."/>
            <person name="Moreno M.A."/>
            <person name="Kamm K."/>
            <person name="Grimwood J."/>
            <person name="Schmutz J."/>
            <person name="Shapiro H."/>
            <person name="Grigoriev I.V."/>
            <person name="Buss L.W."/>
            <person name="Schierwater B."/>
            <person name="Dellaporta S.L."/>
            <person name="Rokhsar D.S."/>
        </authorList>
    </citation>
    <scope>NUCLEOTIDE SEQUENCE [LARGE SCALE GENOMIC DNA]</scope>
    <source>
        <strain evidence="7 8">Grell-BS-1999</strain>
    </source>
</reference>
<dbReference type="GeneID" id="6753660"/>
<evidence type="ECO:0000256" key="2">
    <source>
        <dbReference type="ARBA" id="ARBA00005593"/>
    </source>
</evidence>
<feature type="compositionally biased region" description="Basic and acidic residues" evidence="6">
    <location>
        <begin position="154"/>
        <end position="169"/>
    </location>
</feature>
<dbReference type="InParanoid" id="B3RY88"/>
<keyword evidence="8" id="KW-1185">Reference proteome</keyword>
<protein>
    <recommendedName>
        <fullName evidence="5">Rab proteins geranylgeranyltransferase component A</fullName>
    </recommendedName>
</protein>
<evidence type="ECO:0000256" key="6">
    <source>
        <dbReference type="SAM" id="MobiDB-lite"/>
    </source>
</evidence>
<proteinExistence type="inferred from homology"/>
<dbReference type="GO" id="GO:0005634">
    <property type="term" value="C:nucleus"/>
    <property type="evidence" value="ECO:0000318"/>
    <property type="project" value="GO_Central"/>
</dbReference>
<dbReference type="InterPro" id="IPR036188">
    <property type="entry name" value="FAD/NAD-bd_sf"/>
</dbReference>
<dbReference type="Proteomes" id="UP000009022">
    <property type="component" value="Unassembled WGS sequence"/>
</dbReference>
<dbReference type="RefSeq" id="XP_002112885.1">
    <property type="nucleotide sequence ID" value="XM_002112849.1"/>
</dbReference>
<dbReference type="PANTHER" id="PTHR11787">
    <property type="entry name" value="RAB GDP-DISSOCIATION INHIBITOR"/>
    <property type="match status" value="1"/>
</dbReference>
<sequence>MADDLPTEFDVIVIGTGLSEAITAAALTRIGKKVLHVDKNDYYGGQWAAFTFDKLLAWIEKARNLKSGEKLPPYIQDTDTNQKRLLLSNDVLTTLNLEVECYCDKAPEIMKDDRSTDGDEIYNIEEIEMAQSQRDADNDESSESPQSQDPSSEDVEKTPNQHDADKSENSKSPQLQAPSSGVADQVGSNQAIRDRTAKEFTYQDLKDLWRRFSIDLLPKLLLCRGPLVELLIKSKVARYVEFKCVTKILTYRGNRLVQVPCSRSEVFSTNLMSMLEKRMLMKFLSFCIEYEKHEDKFKEYEQRPFSDYLKSWRLSEDLQHFIIHCIAMVEKNVTTIEGLAAAQCFLQSLGRFGETPFLWPLYGVAELPQAFCRLCAVFGGIYCLRMTVPSLIIDETSNRCTGIITDEGQKISCSNVIIDSSYLPSALLSDEPDKEKSISRAIFITNKSIYPTETDEVILFSLPSSDLSYLIRGLEISAGSMACPEGLYIVHLTCLMKSNAKDDLQEVTDSLFNFEENSGKDGNKKPKVLWCTYFNQIGYNVKERLPSNILTVDPIDSEMSFKSIVAKAENMYHNICPNEEFIPSPPDPEDIIIDDTSPQKNGKETGENAGFSGCEENEEIRMEDNEDENTSTTSSLKPNEM</sequence>
<dbReference type="InterPro" id="IPR018203">
    <property type="entry name" value="GDP_dissociation_inhibitor"/>
</dbReference>
<evidence type="ECO:0000313" key="7">
    <source>
        <dbReference type="EMBL" id="EDV24995.1"/>
    </source>
</evidence>
<dbReference type="Pfam" id="PF00996">
    <property type="entry name" value="GDI"/>
    <property type="match status" value="2"/>
</dbReference>
<dbReference type="eggNOG" id="KOG4405">
    <property type="taxonomic scope" value="Eukaryota"/>
</dbReference>
<dbReference type="OrthoDB" id="1923006at2759"/>
<dbReference type="GO" id="GO:0016192">
    <property type="term" value="P:vesicle-mediated transport"/>
    <property type="evidence" value="ECO:0000318"/>
    <property type="project" value="GO_Central"/>
</dbReference>
<dbReference type="Gene3D" id="1.10.405.10">
    <property type="entry name" value="Guanine Nucleotide Dissociation Inhibitor, domain 1"/>
    <property type="match status" value="1"/>
</dbReference>
<dbReference type="SUPFAM" id="SSF54373">
    <property type="entry name" value="FAD-linked reductases, C-terminal domain"/>
    <property type="match status" value="1"/>
</dbReference>
<dbReference type="PRINTS" id="PR00891">
    <property type="entry name" value="RABGDIREP"/>
</dbReference>
<accession>B3RY88</accession>
<dbReference type="STRING" id="10228.B3RY88"/>
<evidence type="ECO:0000256" key="1">
    <source>
        <dbReference type="ARBA" id="ARBA00004514"/>
    </source>
</evidence>
<dbReference type="EMBL" id="DS985245">
    <property type="protein sequence ID" value="EDV24995.1"/>
    <property type="molecule type" value="Genomic_DNA"/>
</dbReference>
<gene>
    <name evidence="7" type="ORF">TRIADDRAFT_63951</name>
</gene>
<organism evidence="7 8">
    <name type="scientific">Trichoplax adhaerens</name>
    <name type="common">Trichoplax reptans</name>
    <dbReference type="NCBI Taxonomy" id="10228"/>
    <lineage>
        <taxon>Eukaryota</taxon>
        <taxon>Metazoa</taxon>
        <taxon>Placozoa</taxon>
        <taxon>Uniplacotomia</taxon>
        <taxon>Trichoplacea</taxon>
        <taxon>Trichoplacidae</taxon>
        <taxon>Trichoplax</taxon>
    </lineage>
</organism>
<dbReference type="FunFam" id="3.50.50.60:FF:000108">
    <property type="entry name" value="Rab proteins geranylgeranyltransferase component A"/>
    <property type="match status" value="1"/>
</dbReference>
<dbReference type="GO" id="GO:0005096">
    <property type="term" value="F:GTPase activator activity"/>
    <property type="evidence" value="ECO:0007669"/>
    <property type="project" value="UniProtKB-UniRule"/>
</dbReference>
<dbReference type="GO" id="GO:0005968">
    <property type="term" value="C:Rab-protein geranylgeranyltransferase complex"/>
    <property type="evidence" value="ECO:0000318"/>
    <property type="project" value="GO_Central"/>
</dbReference>
<dbReference type="GO" id="GO:0006886">
    <property type="term" value="P:intracellular protein transport"/>
    <property type="evidence" value="ECO:0007669"/>
    <property type="project" value="InterPro"/>
</dbReference>
<feature type="compositionally biased region" description="Polar residues" evidence="6">
    <location>
        <begin position="630"/>
        <end position="641"/>
    </location>
</feature>
<feature type="compositionally biased region" description="Polar residues" evidence="6">
    <location>
        <begin position="170"/>
        <end position="179"/>
    </location>
</feature>
<dbReference type="FunCoup" id="B3RY88">
    <property type="interactions" value="688"/>
</dbReference>
<name>B3RY88_TRIAD</name>
<comment type="subcellular location">
    <subcellularLocation>
        <location evidence="1">Cytoplasm</location>
        <location evidence="1">Cytosol</location>
    </subcellularLocation>
</comment>
<dbReference type="SUPFAM" id="SSF51905">
    <property type="entry name" value="FAD/NAD(P)-binding domain"/>
    <property type="match status" value="1"/>
</dbReference>
<dbReference type="Gene3D" id="3.30.519.10">
    <property type="entry name" value="Guanine Nucleotide Dissociation Inhibitor, domain 2"/>
    <property type="match status" value="1"/>
</dbReference>